<dbReference type="SUPFAM" id="SSF56091">
    <property type="entry name" value="DNA ligase/mRNA capping enzyme, catalytic domain"/>
    <property type="match status" value="1"/>
</dbReference>
<evidence type="ECO:0000256" key="15">
    <source>
        <dbReference type="ARBA" id="ARBA00047082"/>
    </source>
</evidence>
<evidence type="ECO:0000256" key="13">
    <source>
        <dbReference type="ARBA" id="ARBA00030702"/>
    </source>
</evidence>
<dbReference type="Gene3D" id="2.40.50.140">
    <property type="entry name" value="Nucleic acid-binding proteins"/>
    <property type="match status" value="1"/>
</dbReference>
<dbReference type="GO" id="GO:0005524">
    <property type="term" value="F:ATP binding"/>
    <property type="evidence" value="ECO:0007669"/>
    <property type="project" value="InterPro"/>
</dbReference>
<dbReference type="InterPro" id="IPR012310">
    <property type="entry name" value="DNA_ligase_ATP-dep_cent"/>
</dbReference>
<organism evidence="20 21">
    <name type="scientific">Kwoniella heveanensis BCC8398</name>
    <dbReference type="NCBI Taxonomy" id="1296120"/>
    <lineage>
        <taxon>Eukaryota</taxon>
        <taxon>Fungi</taxon>
        <taxon>Dikarya</taxon>
        <taxon>Basidiomycota</taxon>
        <taxon>Agaricomycotina</taxon>
        <taxon>Tremellomycetes</taxon>
        <taxon>Tremellales</taxon>
        <taxon>Cryptococcaceae</taxon>
        <taxon>Kwoniella</taxon>
    </lineage>
</organism>
<evidence type="ECO:0000256" key="7">
    <source>
        <dbReference type="ARBA" id="ARBA00022695"/>
    </source>
</evidence>
<dbReference type="InterPro" id="IPR001339">
    <property type="entry name" value="mRNA_cap_enzyme_adenylation"/>
</dbReference>
<keyword evidence="6 16" id="KW-0808">Transferase</keyword>
<dbReference type="GO" id="GO:0006370">
    <property type="term" value="P:7-methylguanosine mRNA capping"/>
    <property type="evidence" value="ECO:0007669"/>
    <property type="project" value="UniProtKB-KW"/>
</dbReference>
<dbReference type="PROSITE" id="PS50160">
    <property type="entry name" value="DNA_LIGASE_A3"/>
    <property type="match status" value="1"/>
</dbReference>
<dbReference type="InterPro" id="IPR012340">
    <property type="entry name" value="NA-bd_OB-fold"/>
</dbReference>
<dbReference type="Pfam" id="PF01331">
    <property type="entry name" value="mRNA_cap_enzyme"/>
    <property type="match status" value="1"/>
</dbReference>
<evidence type="ECO:0000256" key="9">
    <source>
        <dbReference type="ARBA" id="ARBA00023042"/>
    </source>
</evidence>
<comment type="subcellular location">
    <subcellularLocation>
        <location evidence="1 16">Nucleus</location>
    </subcellularLocation>
</comment>
<keyword evidence="21" id="KW-1185">Reference proteome</keyword>
<dbReference type="GO" id="GO:0031533">
    <property type="term" value="C:mRNA capping enzyme complex"/>
    <property type="evidence" value="ECO:0007669"/>
    <property type="project" value="InterPro"/>
</dbReference>
<evidence type="ECO:0000256" key="17">
    <source>
        <dbReference type="PIRSR" id="PIRSR036959-1"/>
    </source>
</evidence>
<dbReference type="Proteomes" id="UP000092666">
    <property type="component" value="Unassembled WGS sequence"/>
</dbReference>
<evidence type="ECO:0000256" key="8">
    <source>
        <dbReference type="ARBA" id="ARBA00022741"/>
    </source>
</evidence>
<dbReference type="OrthoDB" id="200924at2759"/>
<sequence>MPHTPIPQIPGTLLDNPEIQRFLAQRVAGLCGLNSPKFPGSQPVSFTSRSLDLLESMNFWVCEKSDGVRVLVFIVMNAMSGNQEVWLIDRKERYFAMQDLHFPHWENIDNPLGETILDGELVIDVDPKMGAETLRFYAFDCLVLNGENIMKKPLLSRYGRLRDWVIKPFEQSLSKYPEWRDALPFQVVAKEQELSYHLGHVLKVHIPKLQHGHDGLIFTCVESEYVPGTDEKILKWKPPSENSIDFKLELRFPPSPHNPSEPDYYAKPEFLLHTWLGGDQHEFYDHMGMEDDEWEKFKESGEQLDDQVVEVCWDTERGYWRMMRIRDDKNNANHKSIMQKILISIEDGVEIEALLSRTDAIRTAWKAREQAKRSGTAPSSSGAAQRRPPPQQQGGQTQPPTPGGARGSMGYPNTPGGGGGGQGYGQHQGQGYGGMGVVAGLKR</sequence>
<dbReference type="InterPro" id="IPR017075">
    <property type="entry name" value="mRNA_cap_enzyme_alpha"/>
</dbReference>
<name>A0A1B9GW93_9TREE</name>
<keyword evidence="11 16" id="KW-0539">Nucleus</keyword>
<proteinExistence type="inferred from homology"/>
<dbReference type="PANTHER" id="PTHR10367">
    <property type="entry name" value="MRNA-CAPPING ENZYME"/>
    <property type="match status" value="1"/>
</dbReference>
<evidence type="ECO:0000256" key="1">
    <source>
        <dbReference type="ARBA" id="ARBA00004123"/>
    </source>
</evidence>
<dbReference type="CDD" id="cd07895">
    <property type="entry name" value="Adenylation_mRNA_capping"/>
    <property type="match status" value="1"/>
</dbReference>
<dbReference type="Pfam" id="PF03919">
    <property type="entry name" value="mRNA_cap_C"/>
    <property type="match status" value="1"/>
</dbReference>
<evidence type="ECO:0000256" key="14">
    <source>
        <dbReference type="ARBA" id="ARBA00044624"/>
    </source>
</evidence>
<dbReference type="EMBL" id="KI669499">
    <property type="protein sequence ID" value="OCF35296.1"/>
    <property type="molecule type" value="Genomic_DNA"/>
</dbReference>
<reference evidence="21" key="2">
    <citation type="submission" date="2013-12" db="EMBL/GenBank/DDBJ databases">
        <title>Evolution of pathogenesis and genome organization in the Tremellales.</title>
        <authorList>
            <person name="Cuomo C."/>
            <person name="Litvintseva A."/>
            <person name="Heitman J."/>
            <person name="Chen Y."/>
            <person name="Sun S."/>
            <person name="Springer D."/>
            <person name="Dromer F."/>
            <person name="Young S."/>
            <person name="Zeng Q."/>
            <person name="Chapman S."/>
            <person name="Gujja S."/>
            <person name="Saif S."/>
            <person name="Birren B."/>
        </authorList>
    </citation>
    <scope>NUCLEOTIDE SEQUENCE [LARGE SCALE GENOMIC DNA]</scope>
    <source>
        <strain evidence="21">BCC8398</strain>
    </source>
</reference>
<evidence type="ECO:0000256" key="5">
    <source>
        <dbReference type="ARBA" id="ARBA00022664"/>
    </source>
</evidence>
<dbReference type="GO" id="GO:0003910">
    <property type="term" value="F:DNA ligase (ATP) activity"/>
    <property type="evidence" value="ECO:0007669"/>
    <property type="project" value="InterPro"/>
</dbReference>
<keyword evidence="10 16" id="KW-0342">GTP-binding</keyword>
<feature type="region of interest" description="Disordered" evidence="18">
    <location>
        <begin position="366"/>
        <end position="443"/>
    </location>
</feature>
<evidence type="ECO:0000259" key="19">
    <source>
        <dbReference type="PROSITE" id="PS50160"/>
    </source>
</evidence>
<feature type="active site" description="N6-GMP-lysine intermediate" evidence="17">
    <location>
        <position position="64"/>
    </location>
</feature>
<evidence type="ECO:0000313" key="21">
    <source>
        <dbReference type="Proteomes" id="UP000092666"/>
    </source>
</evidence>
<dbReference type="Gene3D" id="3.30.470.30">
    <property type="entry name" value="DNA ligase/mRNA capping enzyme"/>
    <property type="match status" value="1"/>
</dbReference>
<protein>
    <recommendedName>
        <fullName evidence="4 16">mRNA-capping enzyme subunit alpha</fullName>
        <ecNumber evidence="3 16">2.7.7.50</ecNumber>
    </recommendedName>
    <alternativeName>
        <fullName evidence="12 16">GTP--RNA guanylyltransferase</fullName>
    </alternativeName>
    <alternativeName>
        <fullName evidence="13 16">mRNA guanylyltransferase</fullName>
    </alternativeName>
</protein>
<evidence type="ECO:0000256" key="12">
    <source>
        <dbReference type="ARBA" id="ARBA00029909"/>
    </source>
</evidence>
<evidence type="ECO:0000256" key="3">
    <source>
        <dbReference type="ARBA" id="ARBA00012475"/>
    </source>
</evidence>
<reference evidence="20 21" key="1">
    <citation type="submission" date="2013-07" db="EMBL/GenBank/DDBJ databases">
        <title>The Genome Sequence of Cryptococcus heveanensis BCC8398.</title>
        <authorList>
            <consortium name="The Broad Institute Genome Sequencing Platform"/>
            <person name="Cuomo C."/>
            <person name="Litvintseva A."/>
            <person name="Chen Y."/>
            <person name="Heitman J."/>
            <person name="Sun S."/>
            <person name="Springer D."/>
            <person name="Dromer F."/>
            <person name="Young S.K."/>
            <person name="Zeng Q."/>
            <person name="Gargeya S."/>
            <person name="Fitzgerald M."/>
            <person name="Abouelleil A."/>
            <person name="Alvarado L."/>
            <person name="Berlin A.M."/>
            <person name="Chapman S.B."/>
            <person name="Dewar J."/>
            <person name="Goldberg J."/>
            <person name="Griggs A."/>
            <person name="Gujja S."/>
            <person name="Hansen M."/>
            <person name="Howarth C."/>
            <person name="Imamovic A."/>
            <person name="Larimer J."/>
            <person name="McCowan C."/>
            <person name="Murphy C."/>
            <person name="Pearson M."/>
            <person name="Priest M."/>
            <person name="Roberts A."/>
            <person name="Saif S."/>
            <person name="Shea T."/>
            <person name="Sykes S."/>
            <person name="Wortman J."/>
            <person name="Nusbaum C."/>
            <person name="Birren B."/>
        </authorList>
    </citation>
    <scope>NUCLEOTIDE SEQUENCE [LARGE SCALE GENOMIC DNA]</scope>
    <source>
        <strain evidence="20 21">BCC8398</strain>
    </source>
</reference>
<accession>A0A1B9GW93</accession>
<evidence type="ECO:0000256" key="6">
    <source>
        <dbReference type="ARBA" id="ARBA00022679"/>
    </source>
</evidence>
<gene>
    <name evidence="20" type="ORF">I316_02842</name>
</gene>
<evidence type="ECO:0000256" key="2">
    <source>
        <dbReference type="ARBA" id="ARBA00010237"/>
    </source>
</evidence>
<dbReference type="GO" id="GO:0004484">
    <property type="term" value="F:mRNA guanylyltransferase activity"/>
    <property type="evidence" value="ECO:0007669"/>
    <property type="project" value="UniProtKB-EC"/>
</dbReference>
<dbReference type="AlphaFoldDB" id="A0A1B9GW93"/>
<dbReference type="SUPFAM" id="SSF50249">
    <property type="entry name" value="Nucleic acid-binding proteins"/>
    <property type="match status" value="1"/>
</dbReference>
<keyword evidence="9 16" id="KW-0506">mRNA capping</keyword>
<evidence type="ECO:0000256" key="10">
    <source>
        <dbReference type="ARBA" id="ARBA00023134"/>
    </source>
</evidence>
<feature type="compositionally biased region" description="Low complexity" evidence="18">
    <location>
        <begin position="382"/>
        <end position="398"/>
    </location>
</feature>
<comment type="function">
    <text evidence="16">Second step of mRNA capping. Transfer of the GMP moiety of GTP to the 5'-end of RNA via an enzyme-GMP covalent reaction intermediate.</text>
</comment>
<dbReference type="EC" id="2.7.7.50" evidence="3 16"/>
<comment type="similarity">
    <text evidence="2 16">Belongs to the eukaryotic GTase family.</text>
</comment>
<keyword evidence="5 16" id="KW-0507">mRNA processing</keyword>
<dbReference type="GO" id="GO:0006310">
    <property type="term" value="P:DNA recombination"/>
    <property type="evidence" value="ECO:0007669"/>
    <property type="project" value="InterPro"/>
</dbReference>
<evidence type="ECO:0000256" key="18">
    <source>
        <dbReference type="SAM" id="MobiDB-lite"/>
    </source>
</evidence>
<evidence type="ECO:0000256" key="4">
    <source>
        <dbReference type="ARBA" id="ARBA00019171"/>
    </source>
</evidence>
<evidence type="ECO:0000256" key="16">
    <source>
        <dbReference type="PIRNR" id="PIRNR036959"/>
    </source>
</evidence>
<dbReference type="GO" id="GO:0005525">
    <property type="term" value="F:GTP binding"/>
    <property type="evidence" value="ECO:0007669"/>
    <property type="project" value="UniProtKB-KW"/>
</dbReference>
<dbReference type="PIRSF" id="PIRSF036959">
    <property type="entry name" value="mRNA_cap_alpha"/>
    <property type="match status" value="1"/>
</dbReference>
<evidence type="ECO:0000313" key="20">
    <source>
        <dbReference type="EMBL" id="OCF35296.1"/>
    </source>
</evidence>
<dbReference type="STRING" id="1296120.A0A1B9GW93"/>
<dbReference type="FunFam" id="3.30.470.30:FF:000011">
    <property type="entry name" value="mRNA-capping enzyme subunit alpha"/>
    <property type="match status" value="1"/>
</dbReference>
<feature type="compositionally biased region" description="Gly residues" evidence="18">
    <location>
        <begin position="415"/>
        <end position="437"/>
    </location>
</feature>
<keyword evidence="8 16" id="KW-0547">Nucleotide-binding</keyword>
<comment type="catalytic activity">
    <reaction evidence="14">
        <text>a 5'-end diphospho-ribonucleoside in mRNA + GTP + H(+) = a 5'-end (5'-triphosphoguanosine)-ribonucleoside in mRNA + diphosphate</text>
        <dbReference type="Rhea" id="RHEA:67012"/>
        <dbReference type="Rhea" id="RHEA-COMP:17165"/>
        <dbReference type="Rhea" id="RHEA-COMP:17166"/>
        <dbReference type="ChEBI" id="CHEBI:15378"/>
        <dbReference type="ChEBI" id="CHEBI:33019"/>
        <dbReference type="ChEBI" id="CHEBI:37565"/>
        <dbReference type="ChEBI" id="CHEBI:167616"/>
        <dbReference type="ChEBI" id="CHEBI:167617"/>
        <dbReference type="EC" id="2.7.7.50"/>
    </reaction>
    <physiologicalReaction direction="left-to-right" evidence="14">
        <dbReference type="Rhea" id="RHEA:67013"/>
    </physiologicalReaction>
</comment>
<dbReference type="GO" id="GO:0006281">
    <property type="term" value="P:DNA repair"/>
    <property type="evidence" value="ECO:0007669"/>
    <property type="project" value="InterPro"/>
</dbReference>
<evidence type="ECO:0000256" key="11">
    <source>
        <dbReference type="ARBA" id="ARBA00023242"/>
    </source>
</evidence>
<dbReference type="InterPro" id="IPR013846">
    <property type="entry name" value="mRNA_cap_enzyme_C"/>
</dbReference>
<dbReference type="PANTHER" id="PTHR10367:SF17">
    <property type="entry name" value="MRNA-CAPPING ENZYME"/>
    <property type="match status" value="1"/>
</dbReference>
<dbReference type="InterPro" id="IPR051029">
    <property type="entry name" value="mRNA_Capping_Enz/RNA_Phosphat"/>
</dbReference>
<feature type="domain" description="ATP-dependent DNA ligase family profile" evidence="19">
    <location>
        <begin position="136"/>
        <end position="236"/>
    </location>
</feature>
<keyword evidence="7 16" id="KW-0548">Nucleotidyltransferase</keyword>
<comment type="subunit">
    <text evidence="15">Heterodimer. The mRNA-capping enzyme is composed of two separate chains alpha and beta, respectively a mRNA guanylyltransferase and an mRNA 5'-triphosphate monophosphatase.</text>
</comment>